<dbReference type="InterPro" id="IPR046059">
    <property type="entry name" value="DUF6017"/>
</dbReference>
<keyword evidence="3" id="KW-1185">Reference proteome</keyword>
<dbReference type="EMBL" id="JACOOX010000005">
    <property type="protein sequence ID" value="MBC5663335.1"/>
    <property type="molecule type" value="Genomic_DNA"/>
</dbReference>
<protein>
    <recommendedName>
        <fullName evidence="1">DUF6017 domain-containing protein</fullName>
    </recommendedName>
</protein>
<organism evidence="2 3">
    <name type="scientific">Coprococcus hominis</name>
    <name type="common">ex Liu et al. 2022</name>
    <dbReference type="NCBI Taxonomy" id="2763039"/>
    <lineage>
        <taxon>Bacteria</taxon>
        <taxon>Bacillati</taxon>
        <taxon>Bacillota</taxon>
        <taxon>Clostridia</taxon>
        <taxon>Lachnospirales</taxon>
        <taxon>Lachnospiraceae</taxon>
        <taxon>Coprococcus</taxon>
    </lineage>
</organism>
<dbReference type="Proteomes" id="UP000615234">
    <property type="component" value="Unassembled WGS sequence"/>
</dbReference>
<evidence type="ECO:0000313" key="3">
    <source>
        <dbReference type="Proteomes" id="UP000615234"/>
    </source>
</evidence>
<reference evidence="2 3" key="1">
    <citation type="submission" date="2020-08" db="EMBL/GenBank/DDBJ databases">
        <title>Genome public.</title>
        <authorList>
            <person name="Liu C."/>
            <person name="Sun Q."/>
        </authorList>
    </citation>
    <scope>NUCLEOTIDE SEQUENCE [LARGE SCALE GENOMIC DNA]</scope>
    <source>
        <strain evidence="2 3">NSJ-10</strain>
    </source>
</reference>
<evidence type="ECO:0000313" key="2">
    <source>
        <dbReference type="EMBL" id="MBC5663335.1"/>
    </source>
</evidence>
<accession>A0A8I0AQE7</accession>
<dbReference type="Pfam" id="PF19481">
    <property type="entry name" value="DUF6017"/>
    <property type="match status" value="1"/>
</dbReference>
<dbReference type="RefSeq" id="WP_008400177.1">
    <property type="nucleotide sequence ID" value="NZ_JACOOX010000005.1"/>
</dbReference>
<proteinExistence type="predicted"/>
<comment type="caution">
    <text evidence="2">The sequence shown here is derived from an EMBL/GenBank/DDBJ whole genome shotgun (WGS) entry which is preliminary data.</text>
</comment>
<feature type="domain" description="DUF6017" evidence="1">
    <location>
        <begin position="242"/>
        <end position="368"/>
    </location>
</feature>
<evidence type="ECO:0000259" key="1">
    <source>
        <dbReference type="Pfam" id="PF19481"/>
    </source>
</evidence>
<sequence length="371" mass="43025">MTNIVNTGNASVDALAEMSISGNVTPVNWYKTILRENGKPYLLAICVLSEIVYWYRPVEVRDEHSGMTIGYRKKFREDLLQKTYNDFAEQFGESRRSVKAAFDRLEEIGVIRREFRNIETNSGMVLNNVMYIDLCVDRLYTCTYLDIPGDDEDVENTGEEIQKQAENQANKPVTKFCTSSYKTLYDPPTKFCNTPYKTSYDPPAKFCNTLPQNDVPPHTKFCKTNTENTTENTEEITYPIIPSGTGVKTDTMDRMDEVRSFIKDNIDYDVLLQCHPTEKMDINELVELMVETIAVKQPVIRINKYDFPYDVVRSRLEKIDFHTMEYVLECLRNNTTKVRNIRSYMLTTLYNAPVTCSNYYKAEVNHDFYGK</sequence>
<dbReference type="AlphaFoldDB" id="A0A8I0AQE7"/>
<gene>
    <name evidence="2" type="ORF">H8S09_10600</name>
</gene>
<name>A0A8I0AQE7_9FIRM</name>